<dbReference type="CDD" id="cd06530">
    <property type="entry name" value="S26_SPase_I"/>
    <property type="match status" value="1"/>
</dbReference>
<keyword evidence="6" id="KW-1185">Reference proteome</keyword>
<keyword evidence="3" id="KW-0645">Protease</keyword>
<keyword evidence="3" id="KW-0812">Transmembrane</keyword>
<keyword evidence="3" id="KW-1133">Transmembrane helix</keyword>
<evidence type="ECO:0000313" key="6">
    <source>
        <dbReference type="Proteomes" id="UP000274772"/>
    </source>
</evidence>
<keyword evidence="3" id="KW-0472">Membrane</keyword>
<comment type="subcellular location">
    <subcellularLocation>
        <location evidence="1">Cell membrane</location>
        <topology evidence="1">Single-pass type II membrane protein</topology>
    </subcellularLocation>
    <subcellularLocation>
        <location evidence="3">Membrane</location>
        <topology evidence="3">Single-pass type II membrane protein</topology>
    </subcellularLocation>
</comment>
<dbReference type="EMBL" id="AP018586">
    <property type="protein sequence ID" value="BBD93034.1"/>
    <property type="molecule type" value="Genomic_DNA"/>
</dbReference>
<comment type="similarity">
    <text evidence="2 3">Belongs to the peptidase S26 family.</text>
</comment>
<dbReference type="PRINTS" id="PR00727">
    <property type="entry name" value="LEADERPTASE"/>
</dbReference>
<evidence type="ECO:0000256" key="3">
    <source>
        <dbReference type="RuleBase" id="RU362042"/>
    </source>
</evidence>
<evidence type="ECO:0000313" key="5">
    <source>
        <dbReference type="EMBL" id="BBD93034.1"/>
    </source>
</evidence>
<dbReference type="SUPFAM" id="SSF51306">
    <property type="entry name" value="LexA/Signal peptidase"/>
    <property type="match status" value="1"/>
</dbReference>
<feature type="transmembrane region" description="Helical" evidence="3">
    <location>
        <begin position="7"/>
        <end position="31"/>
    </location>
</feature>
<dbReference type="Gene3D" id="2.10.109.10">
    <property type="entry name" value="Umud Fragment, subunit A"/>
    <property type="match status" value="1"/>
</dbReference>
<evidence type="ECO:0000256" key="2">
    <source>
        <dbReference type="ARBA" id="ARBA00009370"/>
    </source>
</evidence>
<dbReference type="EC" id="3.4.21.89" evidence="3"/>
<dbReference type="Pfam" id="PF10502">
    <property type="entry name" value="Peptidase_S26"/>
    <property type="match status" value="1"/>
</dbReference>
<dbReference type="GeneID" id="58051718"/>
<accession>A0ABN5W576</accession>
<proteinExistence type="inferred from homology"/>
<protein>
    <recommendedName>
        <fullName evidence="3">Signal peptidase I</fullName>
        <ecNumber evidence="3">3.4.21.89</ecNumber>
    </recommendedName>
</protein>
<reference evidence="5 6" key="1">
    <citation type="submission" date="2018-05" db="EMBL/GenBank/DDBJ databases">
        <title>Complete genome sequencing of three human clinical isolates of Staphylococcus caprae reveals virulence factors similar to those of S. epidermidis and S. capitis.</title>
        <authorList>
            <person name="Watanabe S."/>
            <person name="Cui L."/>
        </authorList>
    </citation>
    <scope>NUCLEOTIDE SEQUENCE [LARGE SCALE GENOMIC DNA]</scope>
    <source>
        <strain evidence="5 6">JMUB590</strain>
    </source>
</reference>
<comment type="catalytic activity">
    <reaction evidence="3">
        <text>Cleavage of hydrophobic, N-terminal signal or leader sequences from secreted and periplasmic proteins.</text>
        <dbReference type="EC" id="3.4.21.89"/>
    </reaction>
</comment>
<name>A0ABN5W576_9STAP</name>
<dbReference type="InterPro" id="IPR036286">
    <property type="entry name" value="LexA/Signal_pep-like_sf"/>
</dbReference>
<gene>
    <name evidence="5" type="primary">spsA</name>
    <name evidence="5" type="ORF">JMUB590_1979</name>
</gene>
<evidence type="ECO:0000259" key="4">
    <source>
        <dbReference type="Pfam" id="PF10502"/>
    </source>
</evidence>
<keyword evidence="3" id="KW-0378">Hydrolase</keyword>
<dbReference type="NCBIfam" id="TIGR02227">
    <property type="entry name" value="sigpep_I_bact"/>
    <property type="match status" value="1"/>
</dbReference>
<evidence type="ECO:0000256" key="1">
    <source>
        <dbReference type="ARBA" id="ARBA00004401"/>
    </source>
</evidence>
<feature type="domain" description="Peptidase S26" evidence="4">
    <location>
        <begin position="6"/>
        <end position="163"/>
    </location>
</feature>
<sequence length="172" mass="20016">MRRAIKYLISLIFAIIIVLFIQSFIIIGAVIPDQSMSPTLNKDDRVIVNKIKVTFDLLDHGDIIMYRQDGRVHFSRIIGKPGESIEIRNHHLYRDDRRVNDKYAKHRQINNIALRDIKNSDGDTIPPGSYVVLNDKDSDKSDSRRYGLIDKKDIIGDVSLKYYPFKEFAYQF</sequence>
<dbReference type="RefSeq" id="WP_002441809.1">
    <property type="nucleotide sequence ID" value="NZ_AP018585.1"/>
</dbReference>
<dbReference type="InterPro" id="IPR000223">
    <property type="entry name" value="Pept_S26A_signal_pept_1"/>
</dbReference>
<dbReference type="PANTHER" id="PTHR43390:SF1">
    <property type="entry name" value="CHLOROPLAST PROCESSING PEPTIDASE"/>
    <property type="match status" value="1"/>
</dbReference>
<dbReference type="InterPro" id="IPR019533">
    <property type="entry name" value="Peptidase_S26"/>
</dbReference>
<dbReference type="PANTHER" id="PTHR43390">
    <property type="entry name" value="SIGNAL PEPTIDASE I"/>
    <property type="match status" value="1"/>
</dbReference>
<organism evidence="5 6">
    <name type="scientific">Staphylococcus caprae</name>
    <dbReference type="NCBI Taxonomy" id="29380"/>
    <lineage>
        <taxon>Bacteria</taxon>
        <taxon>Bacillati</taxon>
        <taxon>Bacillota</taxon>
        <taxon>Bacilli</taxon>
        <taxon>Bacillales</taxon>
        <taxon>Staphylococcaceae</taxon>
        <taxon>Staphylococcus</taxon>
    </lineage>
</organism>
<dbReference type="Proteomes" id="UP000274772">
    <property type="component" value="Chromosome"/>
</dbReference>